<dbReference type="GO" id="GO:0016926">
    <property type="term" value="P:protein desumoylation"/>
    <property type="evidence" value="ECO:0007669"/>
    <property type="project" value="TreeGrafter"/>
</dbReference>
<keyword evidence="3" id="KW-0378">Hydrolase</keyword>
<accession>A0A0D2WN93</accession>
<protein>
    <submittedName>
        <fullName evidence="7">Sentrin/SUMO-specific protease 15</fullName>
    </submittedName>
</protein>
<keyword evidence="2 7" id="KW-0645">Protease</keyword>
<feature type="region of interest" description="Disordered" evidence="5">
    <location>
        <begin position="129"/>
        <end position="193"/>
    </location>
</feature>
<sequence>MWAVVSHEAIRVLCAPSNQQARFTRLEACLQPTKDLFPQQRRSDNKRRSAEMQHNVSLLDVLEATRAHPAHQYLANASPNSWLLDASPMSVASAAGDAMQWSSIARLSSSTSAQQQWRLDGSVMAIDETDEDDDEEDDDDDHDGAGRNKTTTAAGAGSTPQYYSSSSKPLNASPARLMGSAMRPPLSSSKAFSSGLSSSRSAYDYATHNFPWTQGNRAQSALVSQPLAFTPAAAAPAPATGGARTAIATDQEYGAAVSTAQWNAQPLSPRNPARLSSSSRLHPRRTEVRVSREGVTPYARSMASPASNRDEIQIVSQTLPTAQNVPASSILEQAKECLSRATNGVQLQASSTTKRTLSSILSSMATSLKAEQLLAAAHLLVEKAKRQHSAISRNVELPVDSFVQTRKLVQRDQALEAQLHAKMYGPAVEVVEDISGDALQKVRAAFGPGHPTEVLVSAGAIQLTRKDFSTLTDQAWLNDEIVNAYMDLMNKRSTNAAQDSTSRVPKVHAFSSFFYPQLLAKGYPGVRRWTRNVDLFSKDFIVVPVHLDVHWCLAVFDMKRQVLDYYDSMGGINSSGTAALVAYLHQESLDKRQQALPADVWVSTHQENIPEQRNGYDCGVFMCQFAERVTRSAALDFSQSDMQSFRRRMAFELLEMRLLK</sequence>
<keyword evidence="8" id="KW-1185">Reference proteome</keyword>
<dbReference type="InParanoid" id="A0A0D2WN93"/>
<dbReference type="InterPro" id="IPR003653">
    <property type="entry name" value="Peptidase_C48_C"/>
</dbReference>
<proteinExistence type="inferred from homology"/>
<evidence type="ECO:0000313" key="7">
    <source>
        <dbReference type="EMBL" id="KJE92515.1"/>
    </source>
</evidence>
<organism evidence="7 8">
    <name type="scientific">Capsaspora owczarzaki (strain ATCC 30864)</name>
    <dbReference type="NCBI Taxonomy" id="595528"/>
    <lineage>
        <taxon>Eukaryota</taxon>
        <taxon>Filasterea</taxon>
        <taxon>Capsaspora</taxon>
    </lineage>
</organism>
<dbReference type="AlphaFoldDB" id="A0A0D2WN93"/>
<gene>
    <name evidence="7" type="ORF">CAOG_003468</name>
</gene>
<evidence type="ECO:0000256" key="2">
    <source>
        <dbReference type="ARBA" id="ARBA00022670"/>
    </source>
</evidence>
<evidence type="ECO:0000259" key="6">
    <source>
        <dbReference type="PROSITE" id="PS50600"/>
    </source>
</evidence>
<dbReference type="InterPro" id="IPR038765">
    <property type="entry name" value="Papain-like_cys_pep_sf"/>
</dbReference>
<dbReference type="PROSITE" id="PS50600">
    <property type="entry name" value="ULP_PROTEASE"/>
    <property type="match status" value="1"/>
</dbReference>
<name>A0A0D2WN93_CAPO3</name>
<evidence type="ECO:0000256" key="3">
    <source>
        <dbReference type="ARBA" id="ARBA00022801"/>
    </source>
</evidence>
<dbReference type="Gene3D" id="3.40.395.10">
    <property type="entry name" value="Adenoviral Proteinase, Chain A"/>
    <property type="match status" value="1"/>
</dbReference>
<dbReference type="GO" id="GO:0006508">
    <property type="term" value="P:proteolysis"/>
    <property type="evidence" value="ECO:0007669"/>
    <property type="project" value="UniProtKB-KW"/>
</dbReference>
<dbReference type="PhylomeDB" id="A0A0D2WN93"/>
<keyword evidence="4" id="KW-0788">Thiol protease</keyword>
<dbReference type="PANTHER" id="PTHR12606">
    <property type="entry name" value="SENTRIN/SUMO-SPECIFIC PROTEASE"/>
    <property type="match status" value="1"/>
</dbReference>
<dbReference type="Pfam" id="PF02902">
    <property type="entry name" value="Peptidase_C48"/>
    <property type="match status" value="1"/>
</dbReference>
<dbReference type="SUPFAM" id="SSF54001">
    <property type="entry name" value="Cysteine proteinases"/>
    <property type="match status" value="1"/>
</dbReference>
<feature type="compositionally biased region" description="Acidic residues" evidence="5">
    <location>
        <begin position="129"/>
        <end position="142"/>
    </location>
</feature>
<evidence type="ECO:0000313" key="8">
    <source>
        <dbReference type="Proteomes" id="UP000008743"/>
    </source>
</evidence>
<dbReference type="GO" id="GO:0060255">
    <property type="term" value="P:regulation of macromolecule metabolic process"/>
    <property type="evidence" value="ECO:0007669"/>
    <property type="project" value="UniProtKB-ARBA"/>
</dbReference>
<feature type="compositionally biased region" description="Polar residues" evidence="5">
    <location>
        <begin position="148"/>
        <end position="170"/>
    </location>
</feature>
<evidence type="ECO:0000256" key="1">
    <source>
        <dbReference type="ARBA" id="ARBA00005234"/>
    </source>
</evidence>
<dbReference type="FunFam" id="3.40.395.10:FF:000001">
    <property type="entry name" value="Sentrin-specific protease 1"/>
    <property type="match status" value="1"/>
</dbReference>
<reference evidence="8" key="1">
    <citation type="submission" date="2011-02" db="EMBL/GenBank/DDBJ databases">
        <title>The Genome Sequence of Capsaspora owczarzaki ATCC 30864.</title>
        <authorList>
            <person name="Russ C."/>
            <person name="Cuomo C."/>
            <person name="Burger G."/>
            <person name="Gray M.W."/>
            <person name="Holland P.W.H."/>
            <person name="King N."/>
            <person name="Lang F.B.F."/>
            <person name="Roger A.J."/>
            <person name="Ruiz-Trillo I."/>
            <person name="Young S.K."/>
            <person name="Zeng Q."/>
            <person name="Gargeya S."/>
            <person name="Alvarado L."/>
            <person name="Berlin A."/>
            <person name="Chapman S.B."/>
            <person name="Chen Z."/>
            <person name="Freedman E."/>
            <person name="Gellesch M."/>
            <person name="Goldberg J."/>
            <person name="Griggs A."/>
            <person name="Gujja S."/>
            <person name="Heilman E."/>
            <person name="Heiman D."/>
            <person name="Howarth C."/>
            <person name="Mehta T."/>
            <person name="Neiman D."/>
            <person name="Pearson M."/>
            <person name="Roberts A."/>
            <person name="Saif S."/>
            <person name="Shea T."/>
            <person name="Shenoy N."/>
            <person name="Sisk P."/>
            <person name="Stolte C."/>
            <person name="Sykes S."/>
            <person name="White J."/>
            <person name="Yandava C."/>
            <person name="Haas B."/>
            <person name="Nusbaum C."/>
            <person name="Birren B."/>
        </authorList>
    </citation>
    <scope>NUCLEOTIDE SEQUENCE</scope>
    <source>
        <strain evidence="8">ATCC 30864</strain>
    </source>
</reference>
<dbReference type="eggNOG" id="KOG0778">
    <property type="taxonomic scope" value="Eukaryota"/>
</dbReference>
<dbReference type="OrthoDB" id="1939479at2759"/>
<dbReference type="Proteomes" id="UP000008743">
    <property type="component" value="Unassembled WGS sequence"/>
</dbReference>
<dbReference type="STRING" id="595528.A0A0D2WN93"/>
<dbReference type="GO" id="GO:0080090">
    <property type="term" value="P:regulation of primary metabolic process"/>
    <property type="evidence" value="ECO:0007669"/>
    <property type="project" value="UniProtKB-ARBA"/>
</dbReference>
<evidence type="ECO:0000256" key="5">
    <source>
        <dbReference type="SAM" id="MobiDB-lite"/>
    </source>
</evidence>
<dbReference type="GO" id="GO:0016929">
    <property type="term" value="F:deSUMOylase activity"/>
    <property type="evidence" value="ECO:0007669"/>
    <property type="project" value="TreeGrafter"/>
</dbReference>
<feature type="domain" description="Ubiquitin-like protease family profile" evidence="6">
    <location>
        <begin position="461"/>
        <end position="629"/>
    </location>
</feature>
<dbReference type="GO" id="GO:0005634">
    <property type="term" value="C:nucleus"/>
    <property type="evidence" value="ECO:0007669"/>
    <property type="project" value="TreeGrafter"/>
</dbReference>
<comment type="similarity">
    <text evidence="1">Belongs to the peptidase C48 family.</text>
</comment>
<feature type="region of interest" description="Disordered" evidence="5">
    <location>
        <begin position="264"/>
        <end position="309"/>
    </location>
</feature>
<evidence type="ECO:0000256" key="4">
    <source>
        <dbReference type="ARBA" id="ARBA00022807"/>
    </source>
</evidence>
<dbReference type="EMBL" id="KE346364">
    <property type="protein sequence ID" value="KJE92515.1"/>
    <property type="molecule type" value="Genomic_DNA"/>
</dbReference>
<dbReference type="PANTHER" id="PTHR12606:SF141">
    <property type="entry name" value="GH15225P-RELATED"/>
    <property type="match status" value="1"/>
</dbReference>